<organism evidence="1 2">
    <name type="scientific">Rossellomorea marisflavi</name>
    <dbReference type="NCBI Taxonomy" id="189381"/>
    <lineage>
        <taxon>Bacteria</taxon>
        <taxon>Bacillati</taxon>
        <taxon>Bacillota</taxon>
        <taxon>Bacilli</taxon>
        <taxon>Bacillales</taxon>
        <taxon>Bacillaceae</taxon>
        <taxon>Rossellomorea</taxon>
    </lineage>
</organism>
<reference evidence="2" key="1">
    <citation type="submission" date="2015-07" db="EMBL/GenBank/DDBJ databases">
        <title>Fjat-14235 jcm11544.</title>
        <authorList>
            <person name="Liu B."/>
            <person name="Wang J."/>
            <person name="Zhu Y."/>
            <person name="Liu G."/>
            <person name="Chen Q."/>
            <person name="Chen Z."/>
            <person name="Lan J."/>
            <person name="Che J."/>
            <person name="Ge C."/>
            <person name="Shi H."/>
            <person name="Pan Z."/>
            <person name="Liu X."/>
        </authorList>
    </citation>
    <scope>NUCLEOTIDE SEQUENCE [LARGE SCALE GENOMIC DNA]</scope>
    <source>
        <strain evidence="2">JCM 11544</strain>
    </source>
</reference>
<dbReference type="EMBL" id="LGUE01000004">
    <property type="protein sequence ID" value="KON84963.1"/>
    <property type="molecule type" value="Genomic_DNA"/>
</dbReference>
<dbReference type="PATRIC" id="fig|189381.12.peg.2698"/>
<proteinExistence type="predicted"/>
<dbReference type="OrthoDB" id="9792998at2"/>
<dbReference type="RefSeq" id="WP_053428565.1">
    <property type="nucleotide sequence ID" value="NZ_LGUE01000004.1"/>
</dbReference>
<sequence>MKDYLKEKYKEEFEIGEIQTFNLGFAAGELIQARANPISNNEMVFIVSRDSNNTNYEDSYSKLLEEKFVRNLFSENLSELSVNTKYYITTAYNGDLGGDGGKEIEINKLNPSFVISIPVERGYDKSDYTKKILNLIYSIEKEEVGYYRVRIEFVDNKNAGIIEEYINLSQKKLTQNELKERNFSEVKRQYERSIIDRFTYDSKDVDFKNSLHFIRSLLDKTYKER</sequence>
<evidence type="ECO:0000313" key="2">
    <source>
        <dbReference type="Proteomes" id="UP000037405"/>
    </source>
</evidence>
<dbReference type="AlphaFoldDB" id="A0A0M0G5C7"/>
<protein>
    <submittedName>
        <fullName evidence="1">Uncharacterized protein</fullName>
    </submittedName>
</protein>
<accession>A0A0M0G5C7</accession>
<dbReference type="Proteomes" id="UP000037405">
    <property type="component" value="Unassembled WGS sequence"/>
</dbReference>
<comment type="caution">
    <text evidence="1">The sequence shown here is derived from an EMBL/GenBank/DDBJ whole genome shotgun (WGS) entry which is preliminary data.</text>
</comment>
<gene>
    <name evidence="1" type="ORF">AF331_13255</name>
</gene>
<name>A0A0M0G5C7_9BACI</name>
<keyword evidence="2" id="KW-1185">Reference proteome</keyword>
<evidence type="ECO:0000313" key="1">
    <source>
        <dbReference type="EMBL" id="KON84963.1"/>
    </source>
</evidence>